<feature type="transmembrane region" description="Helical" evidence="1">
    <location>
        <begin position="6"/>
        <end position="24"/>
    </location>
</feature>
<proteinExistence type="predicted"/>
<comment type="caution">
    <text evidence="2">The sequence shown here is derived from an EMBL/GenBank/DDBJ whole genome shotgun (WGS) entry which is preliminary data.</text>
</comment>
<keyword evidence="1" id="KW-1133">Transmembrane helix</keyword>
<dbReference type="RefSeq" id="WP_024623690.1">
    <property type="nucleotide sequence ID" value="NZ_KK036504.1"/>
</dbReference>
<evidence type="ECO:0000313" key="3">
    <source>
        <dbReference type="Proteomes" id="UP000019247"/>
    </source>
</evidence>
<protein>
    <recommendedName>
        <fullName evidence="4">Integral membrane protein</fullName>
    </recommendedName>
</protein>
<dbReference type="HOGENOM" id="CLU_198968_0_0_9"/>
<sequence>MVHGMFYAVLLLVFLVSLVAQWLFREYFEFSLCLYSVEILFIGVLSWYGFGSLVFLPLVGLWLAGTGIIFMMHRLA</sequence>
<dbReference type="eggNOG" id="ENOG5030AE7">
    <property type="taxonomic scope" value="Bacteria"/>
</dbReference>
<keyword evidence="1" id="KW-0472">Membrane</keyword>
<dbReference type="Proteomes" id="UP000019247">
    <property type="component" value="Unassembled WGS sequence"/>
</dbReference>
<keyword evidence="1" id="KW-0812">Transmembrane</keyword>
<organism evidence="2 3">
    <name type="scientific">Lactiplantibacillus fabifermentans T30PCM01</name>
    <dbReference type="NCBI Taxonomy" id="1400520"/>
    <lineage>
        <taxon>Bacteria</taxon>
        <taxon>Bacillati</taxon>
        <taxon>Bacillota</taxon>
        <taxon>Bacilli</taxon>
        <taxon>Lactobacillales</taxon>
        <taxon>Lactobacillaceae</taxon>
        <taxon>Lactiplantibacillus</taxon>
    </lineage>
</organism>
<dbReference type="EMBL" id="AWWK01000053">
    <property type="protein sequence ID" value="ETY73622.1"/>
    <property type="molecule type" value="Genomic_DNA"/>
</dbReference>
<reference evidence="2 3" key="1">
    <citation type="journal article" date="2014" name="Genome Announc.">
        <title>Genome Sequence of Lactobacillus fabifermentans Strain T30PCM01, Isolated from Fermenting Grape Marc.</title>
        <authorList>
            <person name="Treu L."/>
            <person name="Vendramin V."/>
            <person name="Bovo B."/>
            <person name="Giacomini A."/>
            <person name="Corich V."/>
            <person name="Campanaro S."/>
        </authorList>
    </citation>
    <scope>NUCLEOTIDE SEQUENCE [LARGE SCALE GENOMIC DNA]</scope>
    <source>
        <strain evidence="2 3">T30PCM01</strain>
    </source>
</reference>
<dbReference type="OrthoDB" id="2321673at2"/>
<evidence type="ECO:0000256" key="1">
    <source>
        <dbReference type="SAM" id="Phobius"/>
    </source>
</evidence>
<evidence type="ECO:0008006" key="4">
    <source>
        <dbReference type="Google" id="ProtNLM"/>
    </source>
</evidence>
<accession>W6T6A8</accession>
<name>W6T6A8_9LACO</name>
<evidence type="ECO:0000313" key="2">
    <source>
        <dbReference type="EMBL" id="ETY73622.1"/>
    </source>
</evidence>
<feature type="transmembrane region" description="Helical" evidence="1">
    <location>
        <begin position="54"/>
        <end position="72"/>
    </location>
</feature>
<dbReference type="AlphaFoldDB" id="W6T6A8"/>
<gene>
    <name evidence="2" type="ORF">LFAB_11190</name>
</gene>
<dbReference type="PATRIC" id="fig|1400520.3.peg.2182"/>